<keyword evidence="3" id="KW-1185">Reference proteome</keyword>
<evidence type="ECO:0000313" key="2">
    <source>
        <dbReference type="EMBL" id="WOL15621.1"/>
    </source>
</evidence>
<evidence type="ECO:0000256" key="1">
    <source>
        <dbReference type="SAM" id="MobiDB-lite"/>
    </source>
</evidence>
<reference evidence="2 3" key="1">
    <citation type="submission" date="2023-10" db="EMBL/GenBank/DDBJ databases">
        <title>Chromosome-scale genome assembly provides insights into flower coloration mechanisms of Canna indica.</title>
        <authorList>
            <person name="Li C."/>
        </authorList>
    </citation>
    <scope>NUCLEOTIDE SEQUENCE [LARGE SCALE GENOMIC DNA]</scope>
    <source>
        <tissue evidence="2">Flower</tissue>
    </source>
</reference>
<name>A0AAQ3QK23_9LILI</name>
<sequence length="63" mass="6682">MKGDSTKRVTAAPKEKGSSMKATQDIKEREEGTAGTLCSHHSGTDQLTLMALDAFDHPSPSPP</sequence>
<organism evidence="2 3">
    <name type="scientific">Canna indica</name>
    <name type="common">Indian-shot</name>
    <dbReference type="NCBI Taxonomy" id="4628"/>
    <lineage>
        <taxon>Eukaryota</taxon>
        <taxon>Viridiplantae</taxon>
        <taxon>Streptophyta</taxon>
        <taxon>Embryophyta</taxon>
        <taxon>Tracheophyta</taxon>
        <taxon>Spermatophyta</taxon>
        <taxon>Magnoliopsida</taxon>
        <taxon>Liliopsida</taxon>
        <taxon>Zingiberales</taxon>
        <taxon>Cannaceae</taxon>
        <taxon>Canna</taxon>
    </lineage>
</organism>
<feature type="region of interest" description="Disordered" evidence="1">
    <location>
        <begin position="1"/>
        <end position="42"/>
    </location>
</feature>
<evidence type="ECO:0000313" key="3">
    <source>
        <dbReference type="Proteomes" id="UP001327560"/>
    </source>
</evidence>
<proteinExistence type="predicted"/>
<accession>A0AAQ3QK23</accession>
<feature type="compositionally biased region" description="Basic and acidic residues" evidence="1">
    <location>
        <begin position="1"/>
        <end position="32"/>
    </location>
</feature>
<dbReference type="EMBL" id="CP136897">
    <property type="protein sequence ID" value="WOL15621.1"/>
    <property type="molecule type" value="Genomic_DNA"/>
</dbReference>
<dbReference type="AlphaFoldDB" id="A0AAQ3QK23"/>
<gene>
    <name evidence="2" type="ORF">Cni_G24402</name>
</gene>
<dbReference type="Proteomes" id="UP001327560">
    <property type="component" value="Chromosome 8"/>
</dbReference>
<protein>
    <submittedName>
        <fullName evidence="2">Uncharacterized protein</fullName>
    </submittedName>
</protein>